<protein>
    <submittedName>
        <fullName evidence="1">Protein BCCIP-like protein</fullName>
    </submittedName>
</protein>
<proteinExistence type="predicted"/>
<dbReference type="AlphaFoldDB" id="A0AAE1H1F8"/>
<dbReference type="Proteomes" id="UP001219518">
    <property type="component" value="Unassembled WGS sequence"/>
</dbReference>
<accession>A0AAE1H1F8</accession>
<keyword evidence="2" id="KW-1185">Reference proteome</keyword>
<sequence length="458" mass="53222">MSDSGEDDLPDLAIGNFNENKPYIPTKIDVDAEIAKNLERKERRKQIAIAKSEYEKQAYEPVTVKSIQEPTIQTLPPSRPIFNPERSLIYLNQDHLTTEQFFPSPYKFCTSDNVDEFFYWIQSKLKSSSDDCKQKFLQYLWLLLSCHSDRVVVEKCCSMLLEHNQLWKCWRLKYEEVVFVFCNWGVAPEDFISGLDSRNISSSLEPSPIISLYNVENILTILDCQLMIQDLESSEENYLSSKAIFIFLVLLPLDHKFLRCLPEVFKCLERLADRAKSHSSSWLEDYCAEILRLESHHARVAFLLECVVPESMRWCLCLAYCQKVFGLQPTFVADPDPTILRDLLLDARNDCLLLDSWDLYSLISIVDSGISCVINYETDRKIKEDFLEWLSLYMIRRNERRANLQAEEIDVDAAILAELVSRMQAQWESKWLSEPHNNLPIEIEEQELIGGGHDDDNI</sequence>
<organism evidence="1 2">
    <name type="scientific">Frankliniella fusca</name>
    <dbReference type="NCBI Taxonomy" id="407009"/>
    <lineage>
        <taxon>Eukaryota</taxon>
        <taxon>Metazoa</taxon>
        <taxon>Ecdysozoa</taxon>
        <taxon>Arthropoda</taxon>
        <taxon>Hexapoda</taxon>
        <taxon>Insecta</taxon>
        <taxon>Pterygota</taxon>
        <taxon>Neoptera</taxon>
        <taxon>Paraneoptera</taxon>
        <taxon>Thysanoptera</taxon>
        <taxon>Terebrantia</taxon>
        <taxon>Thripoidea</taxon>
        <taxon>Thripidae</taxon>
        <taxon>Frankliniella</taxon>
    </lineage>
</organism>
<evidence type="ECO:0000313" key="1">
    <source>
        <dbReference type="EMBL" id="KAK3911850.1"/>
    </source>
</evidence>
<reference evidence="1" key="2">
    <citation type="journal article" date="2023" name="BMC Genomics">
        <title>Pest status, molecular evolution, and epigenetic factors derived from the genome assembly of Frankliniella fusca, a thysanopteran phytovirus vector.</title>
        <authorList>
            <person name="Catto M.A."/>
            <person name="Labadie P.E."/>
            <person name="Jacobson A.L."/>
            <person name="Kennedy G.G."/>
            <person name="Srinivasan R."/>
            <person name="Hunt B.G."/>
        </authorList>
    </citation>
    <scope>NUCLEOTIDE SEQUENCE</scope>
    <source>
        <strain evidence="1">PL_HMW_Pooled</strain>
    </source>
</reference>
<name>A0AAE1H1F8_9NEOP</name>
<dbReference type="EMBL" id="JAHWGI010000287">
    <property type="protein sequence ID" value="KAK3911850.1"/>
    <property type="molecule type" value="Genomic_DNA"/>
</dbReference>
<evidence type="ECO:0000313" key="2">
    <source>
        <dbReference type="Proteomes" id="UP001219518"/>
    </source>
</evidence>
<gene>
    <name evidence="1" type="ORF">KUF71_004530</name>
</gene>
<comment type="caution">
    <text evidence="1">The sequence shown here is derived from an EMBL/GenBank/DDBJ whole genome shotgun (WGS) entry which is preliminary data.</text>
</comment>
<reference evidence="1" key="1">
    <citation type="submission" date="2021-07" db="EMBL/GenBank/DDBJ databases">
        <authorList>
            <person name="Catto M.A."/>
            <person name="Jacobson A."/>
            <person name="Kennedy G."/>
            <person name="Labadie P."/>
            <person name="Hunt B.G."/>
            <person name="Srinivasan R."/>
        </authorList>
    </citation>
    <scope>NUCLEOTIDE SEQUENCE</scope>
    <source>
        <strain evidence="1">PL_HMW_Pooled</strain>
        <tissue evidence="1">Head</tissue>
    </source>
</reference>